<dbReference type="InterPro" id="IPR025144">
    <property type="entry name" value="DUF4085"/>
</dbReference>
<dbReference type="AlphaFoldDB" id="A0A645FP11"/>
<dbReference type="Pfam" id="PF13315">
    <property type="entry name" value="DUF4085"/>
    <property type="match status" value="1"/>
</dbReference>
<name>A0A645FP11_9ZZZZ</name>
<proteinExistence type="predicted"/>
<organism evidence="1">
    <name type="scientific">bioreactor metagenome</name>
    <dbReference type="NCBI Taxonomy" id="1076179"/>
    <lineage>
        <taxon>unclassified sequences</taxon>
        <taxon>metagenomes</taxon>
        <taxon>ecological metagenomes</taxon>
    </lineage>
</organism>
<reference evidence="1" key="1">
    <citation type="submission" date="2019-08" db="EMBL/GenBank/DDBJ databases">
        <authorList>
            <person name="Kucharzyk K."/>
            <person name="Murdoch R.W."/>
            <person name="Higgins S."/>
            <person name="Loffler F."/>
        </authorList>
    </citation>
    <scope>NUCLEOTIDE SEQUENCE</scope>
</reference>
<accession>A0A645FP11</accession>
<comment type="caution">
    <text evidence="1">The sequence shown here is derived from an EMBL/GenBank/DDBJ whole genome shotgun (WGS) entry which is preliminary data.</text>
</comment>
<sequence length="156" mass="18148">MRVFTRKLYEEMQVEGKNNFNTFFKKFRKICSDYNSHYKAIESSLPIDIIKLEKEYDLHDSKVVSIEKVSEYELILTIDCAACMKNTGIYKLVFTGVKFAIIPSNICGSYCIWSEVYLYEKESFELNILMDGPGKLLNLSEFKIIANNLSIYSIEE</sequence>
<protein>
    <submittedName>
        <fullName evidence="1">Uncharacterized protein</fullName>
    </submittedName>
</protein>
<evidence type="ECO:0000313" key="1">
    <source>
        <dbReference type="EMBL" id="MPN16178.1"/>
    </source>
</evidence>
<dbReference type="EMBL" id="VSSQ01063095">
    <property type="protein sequence ID" value="MPN16178.1"/>
    <property type="molecule type" value="Genomic_DNA"/>
</dbReference>
<gene>
    <name evidence="1" type="ORF">SDC9_163516</name>
</gene>